<protein>
    <submittedName>
        <fullName evidence="2">Unnamed protein product</fullName>
    </submittedName>
</protein>
<comment type="caution">
    <text evidence="2">The sequence shown here is derived from an EMBL/GenBank/DDBJ whole genome shotgun (WGS) entry which is preliminary data.</text>
</comment>
<evidence type="ECO:0000313" key="3">
    <source>
        <dbReference type="Proteomes" id="UP001165121"/>
    </source>
</evidence>
<name>A0A9W6XPK9_9STRA</name>
<proteinExistence type="predicted"/>
<organism evidence="2 3">
    <name type="scientific">Phytophthora fragariaefolia</name>
    <dbReference type="NCBI Taxonomy" id="1490495"/>
    <lineage>
        <taxon>Eukaryota</taxon>
        <taxon>Sar</taxon>
        <taxon>Stramenopiles</taxon>
        <taxon>Oomycota</taxon>
        <taxon>Peronosporomycetes</taxon>
        <taxon>Peronosporales</taxon>
        <taxon>Peronosporaceae</taxon>
        <taxon>Phytophthora</taxon>
    </lineage>
</organism>
<feature type="compositionally biased region" description="Low complexity" evidence="1">
    <location>
        <begin position="54"/>
        <end position="63"/>
    </location>
</feature>
<keyword evidence="3" id="KW-1185">Reference proteome</keyword>
<dbReference type="AlphaFoldDB" id="A0A9W6XPK9"/>
<reference evidence="2" key="1">
    <citation type="submission" date="2023-04" db="EMBL/GenBank/DDBJ databases">
        <title>Phytophthora fragariaefolia NBRC 109709.</title>
        <authorList>
            <person name="Ichikawa N."/>
            <person name="Sato H."/>
            <person name="Tonouchi N."/>
        </authorList>
    </citation>
    <scope>NUCLEOTIDE SEQUENCE</scope>
    <source>
        <strain evidence="2">NBRC 109709</strain>
    </source>
</reference>
<evidence type="ECO:0000313" key="2">
    <source>
        <dbReference type="EMBL" id="GMF42653.1"/>
    </source>
</evidence>
<accession>A0A9W6XPK9</accession>
<dbReference type="Proteomes" id="UP001165121">
    <property type="component" value="Unassembled WGS sequence"/>
</dbReference>
<evidence type="ECO:0000256" key="1">
    <source>
        <dbReference type="SAM" id="MobiDB-lite"/>
    </source>
</evidence>
<gene>
    <name evidence="2" type="ORF">Pfra01_001406900</name>
</gene>
<feature type="compositionally biased region" description="Polar residues" evidence="1">
    <location>
        <begin position="8"/>
        <end position="21"/>
    </location>
</feature>
<feature type="region of interest" description="Disordered" evidence="1">
    <location>
        <begin position="1"/>
        <end position="90"/>
    </location>
</feature>
<sequence length="554" mass="58101">MPRALPNPGSSRNTSAMTAQTRPPRRFQATSGITPGTEASVPVEIGDDEGSGADGAASEVSVAHGGVFSSPVVSQPRRDGRPTRAASTTAGLRSMAVAENEVAPDAFVLGLATPSRTPAATQASVASSALTPDPVDPAAVVAAASAAVVTSASARRRVANTHTGPIPPARVVAAPIPRQASAPRAPAVVTATLTTMPGTRSTAFEPVTAVPAPIQGLQARVRASRKLPDLPNPLLEPAFTAAGAQEAWCEILNARIPQPIASDQTSGSPARVALPADDFMPDKPISIRASGLAILVKLWGQFTVRAVGRTEHSDLDFALWERAHWISVAAVEQWLQQLSDQIGSDTPEYLETEAAWKAYNKAPNLRADRVWLQIPKRFWGWCTQNAGSKIKRPPEILLEPSMLQYSFETLTWAPSTAAWTVEVGDVDARQPWRNCWVGLPAEHPCNTTFAPCNPSVPLFIPEGSTREEVGAAIVVSPALRQSHVTAPWVQAFSDARAQAVADAPAAADSPSDASSAWTPISATDQANAQAELGAPAPAQARLDVLTDLASTAAI</sequence>
<dbReference type="EMBL" id="BSXT01001461">
    <property type="protein sequence ID" value="GMF42653.1"/>
    <property type="molecule type" value="Genomic_DNA"/>
</dbReference>